<dbReference type="InterPro" id="IPR036241">
    <property type="entry name" value="NSFL1C_SEP_dom_sf"/>
</dbReference>
<feature type="compositionally biased region" description="Polar residues" evidence="1">
    <location>
        <begin position="11"/>
        <end position="25"/>
    </location>
</feature>
<dbReference type="GO" id="GO:0061025">
    <property type="term" value="P:membrane fusion"/>
    <property type="evidence" value="ECO:0007669"/>
    <property type="project" value="TreeGrafter"/>
</dbReference>
<feature type="domain" description="SEP" evidence="3">
    <location>
        <begin position="176"/>
        <end position="242"/>
    </location>
</feature>
<dbReference type="InterPro" id="IPR012989">
    <property type="entry name" value="SEP_domain"/>
</dbReference>
<evidence type="ECO:0000259" key="3">
    <source>
        <dbReference type="PROSITE" id="PS51399"/>
    </source>
</evidence>
<dbReference type="GO" id="GO:0005829">
    <property type="term" value="C:cytosol"/>
    <property type="evidence" value="ECO:0007669"/>
    <property type="project" value="TreeGrafter"/>
</dbReference>
<dbReference type="PROSITE" id="PS50033">
    <property type="entry name" value="UBX"/>
    <property type="match status" value="1"/>
</dbReference>
<dbReference type="Gene3D" id="3.30.420.210">
    <property type="entry name" value="SEP domain"/>
    <property type="match status" value="1"/>
</dbReference>
<name>A0A4Y7SSW4_COPMI</name>
<evidence type="ECO:0000259" key="2">
    <source>
        <dbReference type="PROSITE" id="PS50033"/>
    </source>
</evidence>
<gene>
    <name evidence="4" type="ORF">FA13DRAFT_1638139</name>
</gene>
<dbReference type="GO" id="GO:0043130">
    <property type="term" value="F:ubiquitin binding"/>
    <property type="evidence" value="ECO:0007669"/>
    <property type="project" value="TreeGrafter"/>
</dbReference>
<keyword evidence="5" id="KW-1185">Reference proteome</keyword>
<dbReference type="PANTHER" id="PTHR23333:SF20">
    <property type="entry name" value="NSFL1 COFACTOR P47"/>
    <property type="match status" value="1"/>
</dbReference>
<organism evidence="4 5">
    <name type="scientific">Coprinellus micaceus</name>
    <name type="common">Glistening ink-cap mushroom</name>
    <name type="synonym">Coprinus micaceus</name>
    <dbReference type="NCBI Taxonomy" id="71717"/>
    <lineage>
        <taxon>Eukaryota</taxon>
        <taxon>Fungi</taxon>
        <taxon>Dikarya</taxon>
        <taxon>Basidiomycota</taxon>
        <taxon>Agaricomycotina</taxon>
        <taxon>Agaricomycetes</taxon>
        <taxon>Agaricomycetidae</taxon>
        <taxon>Agaricales</taxon>
        <taxon>Agaricineae</taxon>
        <taxon>Psathyrellaceae</taxon>
        <taxon>Coprinellus</taxon>
    </lineage>
</organism>
<evidence type="ECO:0000313" key="5">
    <source>
        <dbReference type="Proteomes" id="UP000298030"/>
    </source>
</evidence>
<feature type="compositionally biased region" description="Low complexity" evidence="1">
    <location>
        <begin position="40"/>
        <end position="55"/>
    </location>
</feature>
<dbReference type="GO" id="GO:0043161">
    <property type="term" value="P:proteasome-mediated ubiquitin-dependent protein catabolic process"/>
    <property type="evidence" value="ECO:0007669"/>
    <property type="project" value="TreeGrafter"/>
</dbReference>
<dbReference type="PANTHER" id="PTHR23333">
    <property type="entry name" value="UBX DOMAIN CONTAINING PROTEIN"/>
    <property type="match status" value="1"/>
</dbReference>
<dbReference type="InterPro" id="IPR001012">
    <property type="entry name" value="UBX_dom"/>
</dbReference>
<dbReference type="GO" id="GO:0000045">
    <property type="term" value="P:autophagosome assembly"/>
    <property type="evidence" value="ECO:0007669"/>
    <property type="project" value="TreeGrafter"/>
</dbReference>
<feature type="region of interest" description="Disordered" evidence="1">
    <location>
        <begin position="1"/>
        <end position="170"/>
    </location>
</feature>
<dbReference type="GO" id="GO:0007030">
    <property type="term" value="P:Golgi organization"/>
    <property type="evidence" value="ECO:0007669"/>
    <property type="project" value="TreeGrafter"/>
</dbReference>
<dbReference type="AlphaFoldDB" id="A0A4Y7SSW4"/>
<protein>
    <submittedName>
        <fullName evidence="4">SEP-domain-containing protein</fullName>
    </submittedName>
</protein>
<dbReference type="Gene3D" id="3.10.20.90">
    <property type="entry name" value="Phosphatidylinositol 3-kinase Catalytic Subunit, Chain A, domain 1"/>
    <property type="match status" value="1"/>
</dbReference>
<dbReference type="SUPFAM" id="SSF54236">
    <property type="entry name" value="Ubiquitin-like"/>
    <property type="match status" value="1"/>
</dbReference>
<dbReference type="InterPro" id="IPR029071">
    <property type="entry name" value="Ubiquitin-like_domsf"/>
</dbReference>
<feature type="compositionally biased region" description="Acidic residues" evidence="1">
    <location>
        <begin position="80"/>
        <end position="90"/>
    </location>
</feature>
<dbReference type="Pfam" id="PF00789">
    <property type="entry name" value="UBX"/>
    <property type="match status" value="1"/>
</dbReference>
<comment type="caution">
    <text evidence="4">The sequence shown here is derived from an EMBL/GenBank/DDBJ whole genome shotgun (WGS) entry which is preliminary data.</text>
</comment>
<dbReference type="FunFam" id="3.30.420.210:FF:000002">
    <property type="entry name" value="UBX domain-containing protein 1"/>
    <property type="match status" value="1"/>
</dbReference>
<dbReference type="STRING" id="71717.A0A4Y7SSW4"/>
<dbReference type="GO" id="GO:0031468">
    <property type="term" value="P:nuclear membrane reassembly"/>
    <property type="evidence" value="ECO:0007669"/>
    <property type="project" value="TreeGrafter"/>
</dbReference>
<dbReference type="Proteomes" id="UP000298030">
    <property type="component" value="Unassembled WGS sequence"/>
</dbReference>
<evidence type="ECO:0000256" key="1">
    <source>
        <dbReference type="SAM" id="MobiDB-lite"/>
    </source>
</evidence>
<dbReference type="OrthoDB" id="25887at2759"/>
<dbReference type="SUPFAM" id="SSF102848">
    <property type="entry name" value="NSFL1 (p97 ATPase) cofactor p47, SEP domain"/>
    <property type="match status" value="1"/>
</dbReference>
<dbReference type="CDD" id="cd01770">
    <property type="entry name" value="UBX_UBXN2"/>
    <property type="match status" value="1"/>
</dbReference>
<feature type="domain" description="UBX" evidence="2">
    <location>
        <begin position="299"/>
        <end position="376"/>
    </location>
</feature>
<dbReference type="SMART" id="SM00166">
    <property type="entry name" value="UBX"/>
    <property type="match status" value="1"/>
</dbReference>
<reference evidence="4 5" key="1">
    <citation type="journal article" date="2019" name="Nat. Ecol. Evol.">
        <title>Megaphylogeny resolves global patterns of mushroom evolution.</title>
        <authorList>
            <person name="Varga T."/>
            <person name="Krizsan K."/>
            <person name="Foldi C."/>
            <person name="Dima B."/>
            <person name="Sanchez-Garcia M."/>
            <person name="Sanchez-Ramirez S."/>
            <person name="Szollosi G.J."/>
            <person name="Szarkandi J.G."/>
            <person name="Papp V."/>
            <person name="Albert L."/>
            <person name="Andreopoulos W."/>
            <person name="Angelini C."/>
            <person name="Antonin V."/>
            <person name="Barry K.W."/>
            <person name="Bougher N.L."/>
            <person name="Buchanan P."/>
            <person name="Buyck B."/>
            <person name="Bense V."/>
            <person name="Catcheside P."/>
            <person name="Chovatia M."/>
            <person name="Cooper J."/>
            <person name="Damon W."/>
            <person name="Desjardin D."/>
            <person name="Finy P."/>
            <person name="Geml J."/>
            <person name="Haridas S."/>
            <person name="Hughes K."/>
            <person name="Justo A."/>
            <person name="Karasinski D."/>
            <person name="Kautmanova I."/>
            <person name="Kiss B."/>
            <person name="Kocsube S."/>
            <person name="Kotiranta H."/>
            <person name="LaButti K.M."/>
            <person name="Lechner B.E."/>
            <person name="Liimatainen K."/>
            <person name="Lipzen A."/>
            <person name="Lukacs Z."/>
            <person name="Mihaltcheva S."/>
            <person name="Morgado L.N."/>
            <person name="Niskanen T."/>
            <person name="Noordeloos M.E."/>
            <person name="Ohm R.A."/>
            <person name="Ortiz-Santana B."/>
            <person name="Ovrebo C."/>
            <person name="Racz N."/>
            <person name="Riley R."/>
            <person name="Savchenko A."/>
            <person name="Shiryaev A."/>
            <person name="Soop K."/>
            <person name="Spirin V."/>
            <person name="Szebenyi C."/>
            <person name="Tomsovsky M."/>
            <person name="Tulloss R.E."/>
            <person name="Uehling J."/>
            <person name="Grigoriev I.V."/>
            <person name="Vagvolgyi C."/>
            <person name="Papp T."/>
            <person name="Martin F.M."/>
            <person name="Miettinen O."/>
            <person name="Hibbett D.S."/>
            <person name="Nagy L.G."/>
        </authorList>
    </citation>
    <scope>NUCLEOTIDE SEQUENCE [LARGE SCALE GENOMIC DNA]</scope>
    <source>
        <strain evidence="4 5">FP101781</strain>
    </source>
</reference>
<dbReference type="Pfam" id="PF08059">
    <property type="entry name" value="SEP"/>
    <property type="match status" value="1"/>
</dbReference>
<dbReference type="EMBL" id="QPFP01000061">
    <property type="protein sequence ID" value="TEB24947.1"/>
    <property type="molecule type" value="Genomic_DNA"/>
</dbReference>
<dbReference type="GO" id="GO:0005634">
    <property type="term" value="C:nucleus"/>
    <property type="evidence" value="ECO:0007669"/>
    <property type="project" value="TreeGrafter"/>
</dbReference>
<dbReference type="SMART" id="SM00553">
    <property type="entry name" value="SEP"/>
    <property type="match status" value="1"/>
</dbReference>
<accession>A0A4Y7SSW4</accession>
<proteinExistence type="predicted"/>
<evidence type="ECO:0000313" key="4">
    <source>
        <dbReference type="EMBL" id="TEB24947.1"/>
    </source>
</evidence>
<sequence length="378" mass="39912">MSGDNGDENTPRTLSGAPTTSSSWARPSDRPRVGRIGDWNNNSNNSGSSSRSGSSARIATFGSLGGGSSRPPPSSRRQDDDSDEDGDGEGENWFAGGERSGISVQNPGTGGGGPVAGGDIVRNLLRQAAAGGMAAPPQPQERPRAFFGGGHVLGSEDTESSFVPDPNAKPEEEDEVAIRHITLWRNGFQIGHDGELRTYDDPQNSALLQAINDGTAPLAILGVNPGQRVELRVEKKTSEDYTPPAGVRAFVGTGQRLGAPVPTFTSEGTSSAMPGGFPAAASGGSTERESVATKFEVDQSQPTTSIQIRLADGTRMVARMNLTHTVGDIRNFINASRPENLTRPYSVGTTFPNRTLDNNEETIEVAKLQNSVVVQRWV</sequence>
<dbReference type="PROSITE" id="PS51399">
    <property type="entry name" value="SEP"/>
    <property type="match status" value="1"/>
</dbReference>